<sequence>MLDFMMLDGVLTVTETVPRKSCKTIEISHDDLFFCNGNVIFDNMKIADLEAPQFVHFMLHPTSIQFEKCDDSPAFYQRISALTNFGAIQLTINNTSKICFKTIFKAFPNTTNMWLSTRLPDGWMTEIAQHQKTMLTKLAVLGKGTIGAFTSSEIDLLLKRQSKQFKMGLTLFEPTPLLIKRVESELDRSLKRMNPEENGRVFLIHNGVIVVYE</sequence>
<evidence type="ECO:0000313" key="1">
    <source>
        <dbReference type="Proteomes" id="UP000492821"/>
    </source>
</evidence>
<dbReference type="AlphaFoldDB" id="A0A7E4VBC8"/>
<dbReference type="WBParaSite" id="Pan_g18777.t1">
    <property type="protein sequence ID" value="Pan_g18777.t1"/>
    <property type="gene ID" value="Pan_g18777"/>
</dbReference>
<name>A0A7E4VBC8_PANRE</name>
<protein>
    <submittedName>
        <fullName evidence="2">Uncharacterized protein</fullName>
    </submittedName>
</protein>
<proteinExistence type="predicted"/>
<evidence type="ECO:0000313" key="2">
    <source>
        <dbReference type="WBParaSite" id="Pan_g18777.t1"/>
    </source>
</evidence>
<accession>A0A7E4VBC8</accession>
<keyword evidence="1" id="KW-1185">Reference proteome</keyword>
<reference evidence="2" key="2">
    <citation type="submission" date="2020-10" db="UniProtKB">
        <authorList>
            <consortium name="WormBaseParasite"/>
        </authorList>
    </citation>
    <scope>IDENTIFICATION</scope>
</reference>
<organism evidence="1 2">
    <name type="scientific">Panagrellus redivivus</name>
    <name type="common">Microworm</name>
    <dbReference type="NCBI Taxonomy" id="6233"/>
    <lineage>
        <taxon>Eukaryota</taxon>
        <taxon>Metazoa</taxon>
        <taxon>Ecdysozoa</taxon>
        <taxon>Nematoda</taxon>
        <taxon>Chromadorea</taxon>
        <taxon>Rhabditida</taxon>
        <taxon>Tylenchina</taxon>
        <taxon>Panagrolaimomorpha</taxon>
        <taxon>Panagrolaimoidea</taxon>
        <taxon>Panagrolaimidae</taxon>
        <taxon>Panagrellus</taxon>
    </lineage>
</organism>
<dbReference type="Proteomes" id="UP000492821">
    <property type="component" value="Unassembled WGS sequence"/>
</dbReference>
<reference evidence="1" key="1">
    <citation type="journal article" date="2013" name="Genetics">
        <title>The draft genome and transcriptome of Panagrellus redivivus are shaped by the harsh demands of a free-living lifestyle.</title>
        <authorList>
            <person name="Srinivasan J."/>
            <person name="Dillman A.R."/>
            <person name="Macchietto M.G."/>
            <person name="Heikkinen L."/>
            <person name="Lakso M."/>
            <person name="Fracchia K.M."/>
            <person name="Antoshechkin I."/>
            <person name="Mortazavi A."/>
            <person name="Wong G."/>
            <person name="Sternberg P.W."/>
        </authorList>
    </citation>
    <scope>NUCLEOTIDE SEQUENCE [LARGE SCALE GENOMIC DNA]</scope>
    <source>
        <strain evidence="1">MT8872</strain>
    </source>
</reference>